<dbReference type="InterPro" id="IPR018028">
    <property type="entry name" value="Catalase"/>
</dbReference>
<sequence>MPLPTDAKVVETSKEIVQTLHSIFGPHPGFRPAHAKGVLLHGSFTPTEAAKSFSKAPHFSHPSTPVLVRFSSSTGIPNLPDTDPNGNPRGFAIRFVLAESPRRVHTDIVAHSVDGFPGATGEDALEFFSALEKNTIGDYLASHPKAKAFVDAPKPTPTSFGKEKYFGVNAFKLISSEGKETFIRYRITPVDGEEHLDEGALKDKSQTFLFDEVPEKLKHRPIEFKLTAQLAEDGDITDDSTVKWPEERKVVELGAIKLESVADDQAAQQKHIIFDPIPRVEGVEASADPMLQARAGIYLISGKERRSA</sequence>
<evidence type="ECO:0000259" key="1">
    <source>
        <dbReference type="SMART" id="SM01060"/>
    </source>
</evidence>
<dbReference type="Pfam" id="PF00199">
    <property type="entry name" value="Catalase"/>
    <property type="match status" value="2"/>
</dbReference>
<comment type="caution">
    <text evidence="2">The sequence shown here is derived from an EMBL/GenBank/DDBJ whole genome shotgun (WGS) entry which is preliminary data.</text>
</comment>
<reference evidence="2 3" key="1">
    <citation type="journal article" date="2024" name="J. Plant Pathol.">
        <title>Sequence and assembly of the genome of Seiridium unicorne, isolate CBS 538.82, causal agent of cypress canker disease.</title>
        <authorList>
            <person name="Scali E."/>
            <person name="Rocca G.D."/>
            <person name="Danti R."/>
            <person name="Garbelotto M."/>
            <person name="Barberini S."/>
            <person name="Baroncelli R."/>
            <person name="Emiliani G."/>
        </authorList>
    </citation>
    <scope>NUCLEOTIDE SEQUENCE [LARGE SCALE GENOMIC DNA]</scope>
    <source>
        <strain evidence="2 3">BM-138-508</strain>
    </source>
</reference>
<dbReference type="PIRSF" id="PIRSF000296">
    <property type="entry name" value="SrpA"/>
    <property type="match status" value="1"/>
</dbReference>
<dbReference type="CDD" id="cd08153">
    <property type="entry name" value="srpA_like"/>
    <property type="match status" value="1"/>
</dbReference>
<keyword evidence="3" id="KW-1185">Reference proteome</keyword>
<dbReference type="EMBL" id="JARVKF010000057">
    <property type="protein sequence ID" value="KAK9423789.1"/>
    <property type="molecule type" value="Genomic_DNA"/>
</dbReference>
<accession>A0ABR2VAA6</accession>
<feature type="domain" description="Catalase core" evidence="1">
    <location>
        <begin position="4"/>
        <end position="308"/>
    </location>
</feature>
<proteinExistence type="predicted"/>
<organism evidence="2 3">
    <name type="scientific">Seiridium unicorne</name>
    <dbReference type="NCBI Taxonomy" id="138068"/>
    <lineage>
        <taxon>Eukaryota</taxon>
        <taxon>Fungi</taxon>
        <taxon>Dikarya</taxon>
        <taxon>Ascomycota</taxon>
        <taxon>Pezizomycotina</taxon>
        <taxon>Sordariomycetes</taxon>
        <taxon>Xylariomycetidae</taxon>
        <taxon>Amphisphaeriales</taxon>
        <taxon>Sporocadaceae</taxon>
        <taxon>Seiridium</taxon>
    </lineage>
</organism>
<evidence type="ECO:0000313" key="2">
    <source>
        <dbReference type="EMBL" id="KAK9423789.1"/>
    </source>
</evidence>
<dbReference type="InterPro" id="IPR011614">
    <property type="entry name" value="Catalase_core"/>
</dbReference>
<dbReference type="PANTHER" id="PTHR11465:SF62">
    <property type="entry name" value="CATALASE T"/>
    <property type="match status" value="1"/>
</dbReference>
<evidence type="ECO:0000313" key="3">
    <source>
        <dbReference type="Proteomes" id="UP001408356"/>
    </source>
</evidence>
<dbReference type="Proteomes" id="UP001408356">
    <property type="component" value="Unassembled WGS sequence"/>
</dbReference>
<dbReference type="Gene3D" id="2.40.180.10">
    <property type="entry name" value="Catalase core domain"/>
    <property type="match status" value="1"/>
</dbReference>
<dbReference type="PROSITE" id="PS51402">
    <property type="entry name" value="CATALASE_3"/>
    <property type="match status" value="1"/>
</dbReference>
<dbReference type="Gene3D" id="1.20.1280.120">
    <property type="match status" value="1"/>
</dbReference>
<dbReference type="SUPFAM" id="SSF56634">
    <property type="entry name" value="Heme-dependent catalase-like"/>
    <property type="match status" value="1"/>
</dbReference>
<dbReference type="PRINTS" id="PR00067">
    <property type="entry name" value="CATALASE"/>
</dbReference>
<protein>
    <submittedName>
        <fullName evidence="2">Catalase-like domain-containing protein</fullName>
    </submittedName>
</protein>
<gene>
    <name evidence="2" type="ORF">SUNI508_03805</name>
</gene>
<dbReference type="PANTHER" id="PTHR11465">
    <property type="entry name" value="CATALASE"/>
    <property type="match status" value="1"/>
</dbReference>
<dbReference type="SMART" id="SM01060">
    <property type="entry name" value="Catalase"/>
    <property type="match status" value="1"/>
</dbReference>
<name>A0ABR2VAA6_9PEZI</name>
<dbReference type="InterPro" id="IPR024168">
    <property type="entry name" value="Catalase_SrpA-type_pred"/>
</dbReference>
<dbReference type="InterPro" id="IPR020835">
    <property type="entry name" value="Catalase_sf"/>
</dbReference>